<reference evidence="1 2" key="1">
    <citation type="submission" date="2014-09" db="EMBL/GenBank/DDBJ databases">
        <title>Complete Genome Sequences of T4-like Bacteriophages RB3, RB5, RB6, RB7, RB9, RB10, RB27, RB33, RB55, RB59, and RB68.</title>
        <authorList>
            <person name="Yaung S.J."/>
            <person name="Esvelt K.M."/>
            <person name="Church G.M."/>
        </authorList>
    </citation>
    <scope>NUCLEOTIDE SEQUENCE [LARGE SCALE GENOMIC DNA]</scope>
</reference>
<dbReference type="RefSeq" id="YP_009102253.1">
    <property type="nucleotide sequence ID" value="NC_025448.1"/>
</dbReference>
<name>A0A097J5I7_BPR27</name>
<protein>
    <submittedName>
        <fullName evidence="1">Uncharacterized protein</fullName>
    </submittedName>
</protein>
<sequence length="83" mass="9399">MKNIQTNFIQNLKVVNAEKANKLFKVKEFENEGNTYGIIEQNGMVTGLEIYNGKGKFQSQPISVMGVRKGIKTEDALKLFVKF</sequence>
<organism evidence="1 2">
    <name type="scientific">Enterobacteria phage RB27</name>
    <name type="common">Bacteriophage RB27</name>
    <dbReference type="NCBI Taxonomy" id="69609"/>
    <lineage>
        <taxon>Viruses</taxon>
        <taxon>Duplodnaviria</taxon>
        <taxon>Heunggongvirae</taxon>
        <taxon>Uroviricota</taxon>
        <taxon>Caudoviricetes</taxon>
        <taxon>Pantevenvirales</taxon>
        <taxon>Straboviridae</taxon>
        <taxon>Tevenvirinae</taxon>
        <taxon>Tequatrovirus</taxon>
        <taxon>Tequatrovirus RB27</taxon>
    </lineage>
</organism>
<dbReference type="GeneID" id="22113037"/>
<accession>A0A097J5I7</accession>
<proteinExistence type="predicted"/>
<evidence type="ECO:0000313" key="1">
    <source>
        <dbReference type="EMBL" id="AIT74415.1"/>
    </source>
</evidence>
<dbReference type="EMBL" id="KM607000">
    <property type="protein sequence ID" value="AIT74415.1"/>
    <property type="molecule type" value="Genomic_DNA"/>
</dbReference>
<gene>
    <name evidence="1" type="ORF">RB27_048</name>
</gene>
<dbReference type="Proteomes" id="UP000029932">
    <property type="component" value="Segment"/>
</dbReference>
<organismHost>
    <name type="scientific">Escherichia coli</name>
    <dbReference type="NCBI Taxonomy" id="562"/>
</organismHost>
<evidence type="ECO:0000313" key="2">
    <source>
        <dbReference type="Proteomes" id="UP000029932"/>
    </source>
</evidence>
<dbReference type="KEGG" id="vg:22113037"/>
<keyword evidence="2" id="KW-1185">Reference proteome</keyword>